<dbReference type="PANTHER" id="PTHR43576">
    <property type="entry name" value="ALPHA-L-ARABINOFURANOSIDASE C-RELATED"/>
    <property type="match status" value="1"/>
</dbReference>
<dbReference type="AlphaFoldDB" id="A0A969TSR3"/>
<comment type="pathway">
    <text evidence="2">Glycan metabolism.</text>
</comment>
<comment type="subunit">
    <text evidence="4">Homohexamer; trimer of dimers.</text>
</comment>
<dbReference type="SUPFAM" id="SSF51445">
    <property type="entry name" value="(Trans)glycosidases"/>
    <property type="match status" value="1"/>
</dbReference>
<dbReference type="GO" id="GO:0000272">
    <property type="term" value="P:polysaccharide catabolic process"/>
    <property type="evidence" value="ECO:0007669"/>
    <property type="project" value="TreeGrafter"/>
</dbReference>
<dbReference type="PANTHER" id="PTHR43576:SF3">
    <property type="entry name" value="ALPHA-L-ARABINOFURANOSIDASE C"/>
    <property type="match status" value="1"/>
</dbReference>
<dbReference type="Gene3D" id="2.60.40.1180">
    <property type="entry name" value="Golgi alpha-mannosidase II"/>
    <property type="match status" value="1"/>
</dbReference>
<proteinExistence type="inferred from homology"/>
<name>A0A969TSR3_9BACI</name>
<dbReference type="InterPro" id="IPR010720">
    <property type="entry name" value="Alpha-L-AF_C"/>
</dbReference>
<evidence type="ECO:0000256" key="1">
    <source>
        <dbReference type="ARBA" id="ARBA00001462"/>
    </source>
</evidence>
<dbReference type="EMBL" id="JAATHJ010000004">
    <property type="protein sequence ID" value="NJP36848.1"/>
    <property type="molecule type" value="Genomic_DNA"/>
</dbReference>
<dbReference type="Proteomes" id="UP000752012">
    <property type="component" value="Unassembled WGS sequence"/>
</dbReference>
<evidence type="ECO:0000256" key="5">
    <source>
        <dbReference type="ARBA" id="ARBA00012670"/>
    </source>
</evidence>
<dbReference type="InterPro" id="IPR013780">
    <property type="entry name" value="Glyco_hydro_b"/>
</dbReference>
<evidence type="ECO:0000256" key="2">
    <source>
        <dbReference type="ARBA" id="ARBA00004881"/>
    </source>
</evidence>
<protein>
    <recommendedName>
        <fullName evidence="5">non-reducing end alpha-L-arabinofuranosidase</fullName>
        <ecNumber evidence="5">3.2.1.55</ecNumber>
    </recommendedName>
</protein>
<dbReference type="SUPFAM" id="SSF51011">
    <property type="entry name" value="Glycosyl hydrolase domain"/>
    <property type="match status" value="1"/>
</dbReference>
<evidence type="ECO:0000256" key="8">
    <source>
        <dbReference type="ARBA" id="ARBA00023295"/>
    </source>
</evidence>
<organism evidence="10 11">
    <name type="scientific">Alkalicoccus luteus</name>
    <dbReference type="NCBI Taxonomy" id="1237094"/>
    <lineage>
        <taxon>Bacteria</taxon>
        <taxon>Bacillati</taxon>
        <taxon>Bacillota</taxon>
        <taxon>Bacilli</taxon>
        <taxon>Bacillales</taxon>
        <taxon>Bacillaceae</taxon>
        <taxon>Alkalicoccus</taxon>
    </lineage>
</organism>
<accession>A0A969TSR3</accession>
<evidence type="ECO:0000259" key="9">
    <source>
        <dbReference type="SMART" id="SM00813"/>
    </source>
</evidence>
<dbReference type="Gene3D" id="3.20.20.80">
    <property type="entry name" value="Glycosidases"/>
    <property type="match status" value="1"/>
</dbReference>
<dbReference type="EC" id="3.2.1.55" evidence="5"/>
<evidence type="ECO:0000256" key="7">
    <source>
        <dbReference type="ARBA" id="ARBA00023277"/>
    </source>
</evidence>
<comment type="similarity">
    <text evidence="3">Belongs to the glycosyl hydrolase 51 family.</text>
</comment>
<evidence type="ECO:0000256" key="3">
    <source>
        <dbReference type="ARBA" id="ARBA00007186"/>
    </source>
</evidence>
<reference evidence="10 11" key="1">
    <citation type="submission" date="2020-03" db="EMBL/GenBank/DDBJ databases">
        <title>Assessment of the enzymatic potential of alkaline-tolerant lipase obtained from Bacillus luteus H11 (technogenic soil) for the bioremediation of saline soils contaminated with petroleum substances.</title>
        <authorList>
            <person name="Kalwasinska A."/>
        </authorList>
    </citation>
    <scope>NUCLEOTIDE SEQUENCE [LARGE SCALE GENOMIC DNA]</scope>
    <source>
        <strain evidence="10 11">H11</strain>
    </source>
</reference>
<feature type="domain" description="Alpha-L-arabinofuranosidase C-terminal" evidence="9">
    <location>
        <begin position="292"/>
        <end position="492"/>
    </location>
</feature>
<dbReference type="InterPro" id="IPR055235">
    <property type="entry name" value="ASD1_cat"/>
</dbReference>
<gene>
    <name evidence="10" type="ORF">HCN83_04530</name>
</gene>
<dbReference type="GO" id="GO:0046373">
    <property type="term" value="P:L-arabinose metabolic process"/>
    <property type="evidence" value="ECO:0007669"/>
    <property type="project" value="InterPro"/>
</dbReference>
<dbReference type="SMART" id="SM00813">
    <property type="entry name" value="Alpha-L-AF_C"/>
    <property type="match status" value="1"/>
</dbReference>
<dbReference type="RefSeq" id="WP_168005135.1">
    <property type="nucleotide sequence ID" value="NZ_JAATHJ010000004.1"/>
</dbReference>
<keyword evidence="11" id="KW-1185">Reference proteome</keyword>
<evidence type="ECO:0000313" key="10">
    <source>
        <dbReference type="EMBL" id="NJP36848.1"/>
    </source>
</evidence>
<keyword evidence="8" id="KW-0326">Glycosidase</keyword>
<evidence type="ECO:0000313" key="11">
    <source>
        <dbReference type="Proteomes" id="UP000752012"/>
    </source>
</evidence>
<dbReference type="Pfam" id="PF22848">
    <property type="entry name" value="ASD1_dom"/>
    <property type="match status" value="1"/>
</dbReference>
<evidence type="ECO:0000256" key="4">
    <source>
        <dbReference type="ARBA" id="ARBA00011165"/>
    </source>
</evidence>
<sequence length="502" mass="57549">MIKQANVMLDKRAVIADIDERIYGSFIEHMGRAVYGGIYEPDHPEADEQGFRKDVLELVKDLQVPIIRYPGGNMVSAYNWEDGVGPKEDRPRRLELAWQVIETNQFGTNEFADFAKKTNSDVMMAINLGTRGIDAARNLVEYCNHPSGSYWSDMRRSHGYEAPHKFKTWCLGNEMDGDWQIGQKTAVEYGRLAAESGKAMRQVDPDIELVTCGSSGSGMPTFPEWEAVTLEHTYDVADYISLHQYFGNRDNDSQNYLASTMELEHFINTVRSVCDYLKAKKRSKKTMMLSFDEWNVWYHSNEADEKLERWQQAPPQLEDRYNMEDALLVGGILITFLKHADRIKMACLAQLVNVIAPIVTENGGGSWKQTIYYPYMHASVFGRGKSLHTVSASPKFDTKDFTDVPHTDSAVVYREEEEEVTIFALNRHTEEDIRVHYALHDFEGYEVEEHITLHHEDLKAGNSLAQENVKPALSKAYTWEGQELQVELKHASWNVIRLKRRT</sequence>
<dbReference type="Pfam" id="PF06964">
    <property type="entry name" value="Alpha-L-AF_C"/>
    <property type="match status" value="1"/>
</dbReference>
<evidence type="ECO:0000256" key="6">
    <source>
        <dbReference type="ARBA" id="ARBA00022801"/>
    </source>
</evidence>
<comment type="caution">
    <text evidence="10">The sequence shown here is derived from an EMBL/GenBank/DDBJ whole genome shotgun (WGS) entry which is preliminary data.</text>
</comment>
<keyword evidence="6" id="KW-0378">Hydrolase</keyword>
<keyword evidence="7" id="KW-0119">Carbohydrate metabolism</keyword>
<dbReference type="GO" id="GO:0046556">
    <property type="term" value="F:alpha-L-arabinofuranosidase activity"/>
    <property type="evidence" value="ECO:0007669"/>
    <property type="project" value="UniProtKB-EC"/>
</dbReference>
<dbReference type="InterPro" id="IPR017853">
    <property type="entry name" value="GH"/>
</dbReference>
<comment type="catalytic activity">
    <reaction evidence="1">
        <text>Hydrolysis of terminal non-reducing alpha-L-arabinofuranoside residues in alpha-L-arabinosides.</text>
        <dbReference type="EC" id="3.2.1.55"/>
    </reaction>
</comment>